<protein>
    <recommendedName>
        <fullName evidence="3">Lipoprotein</fullName>
    </recommendedName>
</protein>
<sequence>MRIAMAMAGLTLMVACTNFESGSFTDTRIEKDPANLFVMVDRAMDESDRDRPFDTGTVYVVANEHGDLHTYSLAPCRGGTQICGGSGHVGTVQRTLDYFVVTGAYRDRTFFLSPGGDGYLTWQEVDLDLAWN</sequence>
<name>M9RN32_9RHOB</name>
<evidence type="ECO:0000313" key="1">
    <source>
        <dbReference type="EMBL" id="AGI73984.1"/>
    </source>
</evidence>
<proteinExistence type="predicted"/>
<dbReference type="RefSeq" id="WP_015496958.1">
    <property type="nucleotide sequence ID" value="NC_020908.1"/>
</dbReference>
<evidence type="ECO:0000313" key="2">
    <source>
        <dbReference type="Proteomes" id="UP000004688"/>
    </source>
</evidence>
<dbReference type="AlphaFoldDB" id="M9RN32"/>
<evidence type="ECO:0008006" key="3">
    <source>
        <dbReference type="Google" id="ProtNLM"/>
    </source>
</evidence>
<dbReference type="KEGG" id="oar:OA238_c40620"/>
<accession>M9RN32</accession>
<dbReference type="EMBL" id="CP003742">
    <property type="protein sequence ID" value="AGI73984.1"/>
    <property type="molecule type" value="Genomic_DNA"/>
</dbReference>
<reference evidence="1 2" key="1">
    <citation type="journal article" date="2013" name="PLoS ONE">
        <title>Poles Apart: Arctic and Antarctic Octadecabacter strains Share High Genome Plasticity and a New Type of Xanthorhodopsin.</title>
        <authorList>
            <person name="Vollmers J."/>
            <person name="Voget S."/>
            <person name="Dietrich S."/>
            <person name="Gollnow K."/>
            <person name="Smits M."/>
            <person name="Meyer K."/>
            <person name="Brinkhoff T."/>
            <person name="Simon M."/>
            <person name="Daniel R."/>
        </authorList>
    </citation>
    <scope>NUCLEOTIDE SEQUENCE [LARGE SCALE GENOMIC DNA]</scope>
    <source>
        <strain evidence="1 2">238</strain>
    </source>
</reference>
<keyword evidence="2" id="KW-1185">Reference proteome</keyword>
<dbReference type="STRING" id="391616.OA238_c40620"/>
<dbReference type="Proteomes" id="UP000004688">
    <property type="component" value="Chromosome"/>
</dbReference>
<gene>
    <name evidence="1" type="ORF">OA238_c40620</name>
</gene>
<dbReference type="HOGENOM" id="CLU_159312_0_0_5"/>
<dbReference type="PROSITE" id="PS51257">
    <property type="entry name" value="PROKAR_LIPOPROTEIN"/>
    <property type="match status" value="1"/>
</dbReference>
<organism evidence="1 2">
    <name type="scientific">Octadecabacter arcticus 238</name>
    <dbReference type="NCBI Taxonomy" id="391616"/>
    <lineage>
        <taxon>Bacteria</taxon>
        <taxon>Pseudomonadati</taxon>
        <taxon>Pseudomonadota</taxon>
        <taxon>Alphaproteobacteria</taxon>
        <taxon>Rhodobacterales</taxon>
        <taxon>Roseobacteraceae</taxon>
        <taxon>Octadecabacter</taxon>
    </lineage>
</organism>
<dbReference type="eggNOG" id="ENOG5033MN4">
    <property type="taxonomic scope" value="Bacteria"/>
</dbReference>